<dbReference type="CDD" id="cd03130">
    <property type="entry name" value="GATase1_CobB"/>
    <property type="match status" value="1"/>
</dbReference>
<keyword evidence="2 8" id="KW-0169">Cobalamin biosynthesis</keyword>
<comment type="caution">
    <text evidence="11">The sequence shown here is derived from an EMBL/GenBank/DDBJ whole genome shotgun (WGS) entry which is preliminary data.</text>
</comment>
<comment type="domain">
    <text evidence="8">Comprises of two domains. The C-terminal domain contains the binding site for glutamine and catalyzes the hydrolysis of this substrate to glutamate and ammonia. The N-terminal domain is anticipated to bind ATP and cobyrinate and catalyzes the ultimate synthesis of the diamide product. The ammonia produced via the glutaminase domain is probably translocated to the adjacent domain via a molecular tunnel, where it reacts with an activated intermediate.</text>
</comment>
<organism evidence="11 12">
    <name type="scientific">Prosthecochloris ethylica</name>
    <dbReference type="NCBI Taxonomy" id="2743976"/>
    <lineage>
        <taxon>Bacteria</taxon>
        <taxon>Pseudomonadati</taxon>
        <taxon>Chlorobiota</taxon>
        <taxon>Chlorobiia</taxon>
        <taxon>Chlorobiales</taxon>
        <taxon>Chlorobiaceae</taxon>
        <taxon>Prosthecochloris</taxon>
    </lineage>
</organism>
<evidence type="ECO:0000256" key="5">
    <source>
        <dbReference type="ARBA" id="ARBA00022840"/>
    </source>
</evidence>
<evidence type="ECO:0000256" key="3">
    <source>
        <dbReference type="ARBA" id="ARBA00022598"/>
    </source>
</evidence>
<evidence type="ECO:0000256" key="1">
    <source>
        <dbReference type="ARBA" id="ARBA00001946"/>
    </source>
</evidence>
<keyword evidence="5 8" id="KW-0067">ATP-binding</keyword>
<dbReference type="PANTHER" id="PTHR43873">
    <property type="entry name" value="COBYRINATE A,C-DIAMIDE SYNTHASE"/>
    <property type="match status" value="1"/>
</dbReference>
<evidence type="ECO:0000256" key="2">
    <source>
        <dbReference type="ARBA" id="ARBA00022573"/>
    </source>
</evidence>
<keyword evidence="3 8" id="KW-0436">Ligase</keyword>
<protein>
    <recommendedName>
        <fullName evidence="8">Cobyrinate a,c-diamide synthase</fullName>
        <ecNumber evidence="8">6.3.5.11</ecNumber>
    </recommendedName>
    <alternativeName>
        <fullName evidence="8">Cobyrinic acid a,c-diamide synthetase</fullName>
    </alternativeName>
</protein>
<sequence length="474" mass="51868">MISAPSKSSGKTTVSLGMLRYFASRGVPVCSFKKGPDYIDPMWHRLASGGECRNLDPWMMGEEGCREVFACQGEPAGTLRLIEGNHGLHDGMSPDGSDSSAGLAALLGAPVLLVLDASGMNRGGAAQVLGLQMMPPRADVAGVVLNRVKGPRHADKLAKAIETYCGVPVLGRIPNDAHLQIPERYLGLATVDETRGADAFISRAEDAVSRFCDMDAISNLFHQVAPMPARGFSVHSAAASVRIGIMRNEAFSFYYPDNLEALERSGAQLVMIDPFRDDLPPGIDGLYIGGGFPELFIEQLAANRRLLRSLRDAVEDGMPVYAECGGLIYLSDTVEHRGMEARLAGLLPYRVDMSSRPVGHGYLELESSRNSPWFGHGEAVRAHEFHYARTSVVPGSQPELDFQFYVRRGYGIDGNHDGVLYRRLFASFAHLHASACPAWAKRLVSLADRYQRERDHEENRKKSGFVVEKTGLIY</sequence>
<dbReference type="CDD" id="cd05388">
    <property type="entry name" value="CobB_N"/>
    <property type="match status" value="1"/>
</dbReference>
<keyword evidence="4 8" id="KW-0547">Nucleotide-binding</keyword>
<dbReference type="InterPro" id="IPR027417">
    <property type="entry name" value="P-loop_NTPase"/>
</dbReference>
<comment type="similarity">
    <text evidence="8">Belongs to the CobB/CbiA family.</text>
</comment>
<proteinExistence type="inferred from homology"/>
<feature type="site" description="Increases nucleophilicity of active site Cys" evidence="8">
    <location>
        <position position="430"/>
    </location>
</feature>
<dbReference type="RefSeq" id="WP_175187070.1">
    <property type="nucleotide sequence ID" value="NZ_JADGIH010000003.1"/>
</dbReference>
<dbReference type="Pfam" id="PF01656">
    <property type="entry name" value="CbiA"/>
    <property type="match status" value="1"/>
</dbReference>
<comment type="pathway">
    <text evidence="8">Cofactor biosynthesis; adenosylcobalamin biosynthesis; cob(II)yrinate a,c-diamide from sirohydrochlorin (anaerobic route): step 10/10.</text>
</comment>
<keyword evidence="12" id="KW-1185">Reference proteome</keyword>
<feature type="active site" description="Nucleophile" evidence="8">
    <location>
        <position position="324"/>
    </location>
</feature>
<feature type="domain" description="CobQ/CobB/MinD/ParA nucleotide binding" evidence="9">
    <location>
        <begin position="8"/>
        <end position="182"/>
    </location>
</feature>
<evidence type="ECO:0000313" key="12">
    <source>
        <dbReference type="Proteomes" id="UP000619838"/>
    </source>
</evidence>
<dbReference type="Gene3D" id="3.40.50.300">
    <property type="entry name" value="P-loop containing nucleotide triphosphate hydrolases"/>
    <property type="match status" value="1"/>
</dbReference>
<comment type="miscellaneous">
    <text evidence="8">The a and c carboxylates of cobyrinate are activated for nucleophilic attack via formation of a phosphorylated intermediate by ATP. CbiA catalyzes first the amidation of the c-carboxylate, and then that of the a-carboxylate.</text>
</comment>
<evidence type="ECO:0000256" key="6">
    <source>
        <dbReference type="ARBA" id="ARBA00022842"/>
    </source>
</evidence>
<evidence type="ECO:0000256" key="7">
    <source>
        <dbReference type="ARBA" id="ARBA00022962"/>
    </source>
</evidence>
<dbReference type="Gene3D" id="3.40.50.880">
    <property type="match status" value="1"/>
</dbReference>
<evidence type="ECO:0000259" key="9">
    <source>
        <dbReference type="Pfam" id="PF01656"/>
    </source>
</evidence>
<reference evidence="11 12" key="1">
    <citation type="journal article" date="2020" name="Microorganisms">
        <title>Simultaneous Genome Sequencing of Prosthecochloris ethylica and Desulfuromonas acetoxidans within a Syntrophic Mixture Reveals Unique Pili and Protein Interactions.</title>
        <authorList>
            <person name="Kyndt J.A."/>
            <person name="Van Beeumen J.J."/>
            <person name="Meyer T.E."/>
        </authorList>
    </citation>
    <scope>NUCLEOTIDE SEQUENCE [LARGE SCALE GENOMIC DNA]</scope>
    <source>
        <strain evidence="11 12">N3</strain>
    </source>
</reference>
<dbReference type="InterPro" id="IPR004484">
    <property type="entry name" value="CbiA/CobB_synth"/>
</dbReference>
<accession>A0ABR9XRD8</accession>
<dbReference type="HAMAP" id="MF_00027">
    <property type="entry name" value="CobB_CbiA"/>
    <property type="match status" value="1"/>
</dbReference>
<evidence type="ECO:0000313" key="11">
    <source>
        <dbReference type="EMBL" id="MBF0636600.1"/>
    </source>
</evidence>
<comment type="function">
    <text evidence="8">Catalyzes the ATP-dependent amidation of the two carboxylate groups at positions a and c of cobyrinate, using either L-glutamine or ammonia as the nitrogen source.</text>
</comment>
<feature type="domain" description="CobB/CobQ-like glutamine amidotransferase" evidence="10">
    <location>
        <begin position="242"/>
        <end position="434"/>
    </location>
</feature>
<dbReference type="InterPro" id="IPR002586">
    <property type="entry name" value="CobQ/CobB/MinD/ParA_Nub-bd_dom"/>
</dbReference>
<keyword evidence="7 8" id="KW-0315">Glutamine amidotransferase</keyword>
<name>A0ABR9XRD8_9CHLB</name>
<keyword evidence="6 8" id="KW-0460">Magnesium</keyword>
<dbReference type="SUPFAM" id="SSF52317">
    <property type="entry name" value="Class I glutamine amidotransferase-like"/>
    <property type="match status" value="1"/>
</dbReference>
<dbReference type="PANTHER" id="PTHR43873:SF1">
    <property type="entry name" value="COBYRINATE A,C-DIAMIDE SYNTHASE"/>
    <property type="match status" value="1"/>
</dbReference>
<comment type="catalytic activity">
    <reaction evidence="8">
        <text>cob(II)yrinate + 2 L-glutamine + 2 ATP + 2 H2O = cob(II)yrinate a,c diamide + 2 L-glutamate + 2 ADP + 2 phosphate + 2 H(+)</text>
        <dbReference type="Rhea" id="RHEA:26289"/>
        <dbReference type="ChEBI" id="CHEBI:15377"/>
        <dbReference type="ChEBI" id="CHEBI:15378"/>
        <dbReference type="ChEBI" id="CHEBI:29985"/>
        <dbReference type="ChEBI" id="CHEBI:30616"/>
        <dbReference type="ChEBI" id="CHEBI:43474"/>
        <dbReference type="ChEBI" id="CHEBI:58359"/>
        <dbReference type="ChEBI" id="CHEBI:58537"/>
        <dbReference type="ChEBI" id="CHEBI:58894"/>
        <dbReference type="ChEBI" id="CHEBI:456216"/>
        <dbReference type="EC" id="6.3.5.11"/>
    </reaction>
</comment>
<gene>
    <name evidence="8" type="primary">cbiA</name>
    <name evidence="11" type="ORF">INT08_05320</name>
</gene>
<evidence type="ECO:0000256" key="4">
    <source>
        <dbReference type="ARBA" id="ARBA00022741"/>
    </source>
</evidence>
<dbReference type="NCBIfam" id="NF002204">
    <property type="entry name" value="PRK01077.1"/>
    <property type="match status" value="1"/>
</dbReference>
<dbReference type="PROSITE" id="PS51274">
    <property type="entry name" value="GATASE_COBBQ"/>
    <property type="match status" value="1"/>
</dbReference>
<dbReference type="InterPro" id="IPR029062">
    <property type="entry name" value="Class_I_gatase-like"/>
</dbReference>
<dbReference type="EMBL" id="JADGII010000006">
    <property type="protein sequence ID" value="MBF0636600.1"/>
    <property type="molecule type" value="Genomic_DNA"/>
</dbReference>
<dbReference type="InterPro" id="IPR011698">
    <property type="entry name" value="GATase_3"/>
</dbReference>
<comment type="cofactor">
    <cofactor evidence="1 8">
        <name>Mg(2+)</name>
        <dbReference type="ChEBI" id="CHEBI:18420"/>
    </cofactor>
</comment>
<dbReference type="Pfam" id="PF07685">
    <property type="entry name" value="GATase_3"/>
    <property type="match status" value="1"/>
</dbReference>
<dbReference type="Proteomes" id="UP000619838">
    <property type="component" value="Unassembled WGS sequence"/>
</dbReference>
<dbReference type="SUPFAM" id="SSF52540">
    <property type="entry name" value="P-loop containing nucleoside triphosphate hydrolases"/>
    <property type="match status" value="1"/>
</dbReference>
<evidence type="ECO:0000256" key="8">
    <source>
        <dbReference type="HAMAP-Rule" id="MF_00027"/>
    </source>
</evidence>
<evidence type="ECO:0000259" key="10">
    <source>
        <dbReference type="Pfam" id="PF07685"/>
    </source>
</evidence>
<dbReference type="EC" id="6.3.5.11" evidence="8"/>
<dbReference type="NCBIfam" id="TIGR00379">
    <property type="entry name" value="cobB"/>
    <property type="match status" value="1"/>
</dbReference>